<protein>
    <submittedName>
        <fullName evidence="9">PTS system transcriptional activator</fullName>
    </submittedName>
</protein>
<dbReference type="GO" id="GO:0006355">
    <property type="term" value="P:regulation of DNA-templated transcription"/>
    <property type="evidence" value="ECO:0007669"/>
    <property type="project" value="InterPro"/>
</dbReference>
<dbReference type="InterPro" id="IPR036662">
    <property type="entry name" value="PTS_EIIA_man-typ_sf"/>
</dbReference>
<feature type="domain" description="PRD" evidence="8">
    <location>
        <begin position="808"/>
        <end position="911"/>
    </location>
</feature>
<keyword evidence="1" id="KW-0808">Transferase</keyword>
<reference evidence="10" key="1">
    <citation type="journal article" date="2013" name="Genome Announc.">
        <title>First genome sequence of a syntrophic acetate-oxidizing bacterium, Tepidanaerobacter acetatoxydans strain Re1.</title>
        <authorList>
            <person name="Manzoor S."/>
            <person name="Bongcam-Rudloff E."/>
            <person name="Schnurer A."/>
            <person name="Muller B."/>
        </authorList>
    </citation>
    <scope>NUCLEOTIDE SEQUENCE [LARGE SCALE GENOMIC DNA]</scope>
    <source>
        <strain evidence="10">Re1</strain>
    </source>
</reference>
<dbReference type="InterPro" id="IPR036390">
    <property type="entry name" value="WH_DNA-bd_sf"/>
</dbReference>
<keyword evidence="4" id="KW-0067">ATP-binding</keyword>
<evidence type="ECO:0000259" key="8">
    <source>
        <dbReference type="PROSITE" id="PS51372"/>
    </source>
</evidence>
<keyword evidence="5" id="KW-0238">DNA-binding</keyword>
<evidence type="ECO:0000259" key="6">
    <source>
        <dbReference type="PROSITE" id="PS50045"/>
    </source>
</evidence>
<dbReference type="PROSITE" id="PS51096">
    <property type="entry name" value="PTS_EIIA_TYPE_4"/>
    <property type="match status" value="1"/>
</dbReference>
<dbReference type="CDD" id="cd00009">
    <property type="entry name" value="AAA"/>
    <property type="match status" value="1"/>
</dbReference>
<dbReference type="PANTHER" id="PTHR32071">
    <property type="entry name" value="TRANSCRIPTIONAL REGULATORY PROTEIN"/>
    <property type="match status" value="1"/>
</dbReference>
<feature type="domain" description="PRD" evidence="8">
    <location>
        <begin position="451"/>
        <end position="556"/>
    </location>
</feature>
<dbReference type="GO" id="GO:0005524">
    <property type="term" value="F:ATP binding"/>
    <property type="evidence" value="ECO:0007669"/>
    <property type="project" value="UniProtKB-KW"/>
</dbReference>
<dbReference type="Gene3D" id="3.40.50.300">
    <property type="entry name" value="P-loop containing nucleotide triphosphate hydrolases"/>
    <property type="match status" value="1"/>
</dbReference>
<gene>
    <name evidence="9" type="ordered locus">TEPIRE1_2011</name>
</gene>
<dbReference type="InterPro" id="IPR033887">
    <property type="entry name" value="PTS_IIA_man"/>
</dbReference>
<dbReference type="PROSITE" id="PS50045">
    <property type="entry name" value="SIGMA54_INTERACT_4"/>
    <property type="match status" value="1"/>
</dbReference>
<dbReference type="RefSeq" id="WP_013778918.1">
    <property type="nucleotide sequence ID" value="NC_015519.1"/>
</dbReference>
<name>F4LXR7_TEPAE</name>
<dbReference type="SUPFAM" id="SSF52540">
    <property type="entry name" value="P-loop containing nucleoside triphosphate hydrolases"/>
    <property type="match status" value="1"/>
</dbReference>
<evidence type="ECO:0000259" key="7">
    <source>
        <dbReference type="PROSITE" id="PS51096"/>
    </source>
</evidence>
<evidence type="ECO:0000256" key="5">
    <source>
        <dbReference type="ARBA" id="ARBA00023125"/>
    </source>
</evidence>
<dbReference type="GO" id="GO:0003677">
    <property type="term" value="F:DNA binding"/>
    <property type="evidence" value="ECO:0007669"/>
    <property type="project" value="UniProtKB-KW"/>
</dbReference>
<dbReference type="InterPro" id="IPR003593">
    <property type="entry name" value="AAA+_ATPase"/>
</dbReference>
<dbReference type="KEGG" id="tep:TepRe1_1867"/>
<keyword evidence="2" id="KW-0547">Nucleotide-binding</keyword>
<accession>F4LXR7</accession>
<keyword evidence="10" id="KW-1185">Reference proteome</keyword>
<dbReference type="AlphaFoldDB" id="F4LXR7"/>
<dbReference type="InterPro" id="IPR027417">
    <property type="entry name" value="P-loop_NTPase"/>
</dbReference>
<dbReference type="GO" id="GO:0016301">
    <property type="term" value="F:kinase activity"/>
    <property type="evidence" value="ECO:0007669"/>
    <property type="project" value="UniProtKB-KW"/>
</dbReference>
<dbReference type="InterPro" id="IPR002078">
    <property type="entry name" value="Sigma_54_int"/>
</dbReference>
<dbReference type="eggNOG" id="COG1221">
    <property type="taxonomic scope" value="Bacteria"/>
</dbReference>
<organism evidence="9 10">
    <name type="scientific">Tepidanaerobacter acetatoxydans (strain DSM 21804 / JCM 16047 / Re1)</name>
    <dbReference type="NCBI Taxonomy" id="1209989"/>
    <lineage>
        <taxon>Bacteria</taxon>
        <taxon>Bacillati</taxon>
        <taxon>Bacillota</taxon>
        <taxon>Clostridia</taxon>
        <taxon>Thermosediminibacterales</taxon>
        <taxon>Tepidanaerobacteraceae</taxon>
        <taxon>Tepidanaerobacter</taxon>
    </lineage>
</organism>
<dbReference type="InterPro" id="IPR025943">
    <property type="entry name" value="Sigma_54_int_dom_ATP-bd_2"/>
</dbReference>
<dbReference type="GO" id="GO:0016020">
    <property type="term" value="C:membrane"/>
    <property type="evidence" value="ECO:0007669"/>
    <property type="project" value="InterPro"/>
</dbReference>
<dbReference type="PROSITE" id="PS00676">
    <property type="entry name" value="SIGMA54_INTERACT_2"/>
    <property type="match status" value="1"/>
</dbReference>
<dbReference type="EMBL" id="HF563609">
    <property type="protein sequence ID" value="CDI40872.1"/>
    <property type="molecule type" value="Genomic_DNA"/>
</dbReference>
<dbReference type="SUPFAM" id="SSF63520">
    <property type="entry name" value="PTS-regulatory domain, PRD"/>
    <property type="match status" value="2"/>
</dbReference>
<proteinExistence type="predicted"/>
<dbReference type="SMART" id="SM00382">
    <property type="entry name" value="AAA"/>
    <property type="match status" value="1"/>
</dbReference>
<evidence type="ECO:0000313" key="9">
    <source>
        <dbReference type="EMBL" id="CDI40872.1"/>
    </source>
</evidence>
<evidence type="ECO:0000256" key="2">
    <source>
        <dbReference type="ARBA" id="ARBA00022741"/>
    </source>
</evidence>
<dbReference type="CDD" id="cd00006">
    <property type="entry name" value="PTS_IIA_man"/>
    <property type="match status" value="1"/>
</dbReference>
<dbReference type="HOGENOM" id="CLU_014204_1_1_9"/>
<dbReference type="PROSITE" id="PS51372">
    <property type="entry name" value="PRD_2"/>
    <property type="match status" value="2"/>
</dbReference>
<dbReference type="Pfam" id="PF00158">
    <property type="entry name" value="Sigma54_activat"/>
    <property type="match status" value="1"/>
</dbReference>
<dbReference type="InterPro" id="IPR011608">
    <property type="entry name" value="PRD"/>
</dbReference>
<dbReference type="Gene3D" id="3.40.50.510">
    <property type="entry name" value="Phosphotransferase system, mannose-type IIA component"/>
    <property type="match status" value="1"/>
</dbReference>
<evidence type="ECO:0000256" key="3">
    <source>
        <dbReference type="ARBA" id="ARBA00022777"/>
    </source>
</evidence>
<dbReference type="SUPFAM" id="SSF53062">
    <property type="entry name" value="PTS system fructose IIA component-like"/>
    <property type="match status" value="1"/>
</dbReference>
<dbReference type="InterPro" id="IPR036634">
    <property type="entry name" value="PRD_sf"/>
</dbReference>
<dbReference type="GO" id="GO:0009401">
    <property type="term" value="P:phosphoenolpyruvate-dependent sugar phosphotransferase system"/>
    <property type="evidence" value="ECO:0007669"/>
    <property type="project" value="InterPro"/>
</dbReference>
<dbReference type="SUPFAM" id="SSF46785">
    <property type="entry name" value="Winged helix' DNA-binding domain"/>
    <property type="match status" value="1"/>
</dbReference>
<feature type="domain" description="Sigma-54 factor interaction" evidence="6">
    <location>
        <begin position="98"/>
        <end position="332"/>
    </location>
</feature>
<dbReference type="Pfam" id="PF00874">
    <property type="entry name" value="PRD"/>
    <property type="match status" value="2"/>
</dbReference>
<feature type="domain" description="PTS EIIA type-4" evidence="7">
    <location>
        <begin position="559"/>
        <end position="689"/>
    </location>
</feature>
<dbReference type="Gene3D" id="1.10.1790.10">
    <property type="entry name" value="PRD domain"/>
    <property type="match status" value="2"/>
</dbReference>
<keyword evidence="3" id="KW-0418">Kinase</keyword>
<dbReference type="eggNOG" id="COG3933">
    <property type="taxonomic scope" value="Bacteria"/>
</dbReference>
<evidence type="ECO:0000256" key="1">
    <source>
        <dbReference type="ARBA" id="ARBA00022679"/>
    </source>
</evidence>
<dbReference type="Pfam" id="PF03610">
    <property type="entry name" value="EIIA-man"/>
    <property type="match status" value="1"/>
</dbReference>
<dbReference type="PANTHER" id="PTHR32071:SF38">
    <property type="entry name" value="PSP OPERON TRANSCRIPTIONAL ACTIVATOR"/>
    <property type="match status" value="1"/>
</dbReference>
<evidence type="ECO:0000256" key="4">
    <source>
        <dbReference type="ARBA" id="ARBA00022840"/>
    </source>
</evidence>
<dbReference type="KEGG" id="tae:TepiRe1_2011"/>
<dbReference type="Proteomes" id="UP000010802">
    <property type="component" value="Chromosome"/>
</dbReference>
<dbReference type="OrthoDB" id="9765164at2"/>
<dbReference type="STRING" id="1209989.TepRe1_1867"/>
<evidence type="ECO:0000313" key="10">
    <source>
        <dbReference type="Proteomes" id="UP000010802"/>
    </source>
</evidence>
<sequence>MKRYQKVYEMVKSLCIQQLEQTGKIKGVCAKEVAESLDIYRSNTSADLNRLVREGKLKKTTGKPVLYSVNMDDIDTVNVHKTSEKFNNALEQNIIDKIIGANDSLKTAVLQAKAAIMYPPMGLHTLLLGETGTGKSMFAEVMLKYAKQIGVFDDKAPFISFNCADYAHNPQLLISQLFGVKKGTYTGADRDRAGLVGKADGGILFLDEVHRLPPEGQEMLFYLIDKGLYRRLGEIDTAHKAQILIICATTENPESALLATFMRRIPMVIKLPPLRKRTFSERLQLIRAFFTAESGYLKTDIHVPANSIKALMLYDCPNNIGQLKSDIKLSCAKAFIHYISGKENNLYIRSEDLPEYVRNGLLHYKEYRDKLEKLKLDSEMIFGASEDKSEAYKTTDTFNIYEAIEEKRSLLKKKGLAEKDIDLILYLDIETAIKKYMSKLNEQNMEQLYKVVDKKVVEVARTFLAYASNKLGKNFSDRVLYGISMHVSSTLERIKAGKSILNPHTEEIKKSYPAEFSTATKMPELIKENFGIDVPQDEIGFITMFLIAEDYTKKKDSARVGVLVAMHGESTATSMVDVTAKLLGERHAVGYNMPLDKKPETCLEELTQLVTKIDEGKGVIILVDMGSLVFFGDIIHERTGIPIKTVEMVSTPMVLEASRKAAMMSSLDEVYDAVVNLSPYIGRLYSNSIDYSNGIKDDVIVTACFTGEGAALKMKGMAEEIIEKTGCKADIIPIDIASIEEYNRKISQIKQEKNIIAVISSVKPQDKTLTYFSPKDLIKGKFKSFVYSKQHDKNIELLDQMREVIRENANIDAEKYIDEFIAFYKNLKAHNINLNEDMLAGFVLHIACAIEKIQTGNFKHRTDYSQTDFLKKEYEEDFYIIKSALQSMAKSFDIKFPDEIYANLVKVIHFV</sequence>
<dbReference type="InterPro" id="IPR004701">
    <property type="entry name" value="PTS_EIIA_man-typ"/>
</dbReference>